<evidence type="ECO:0000259" key="8">
    <source>
        <dbReference type="PROSITE" id="PS50847"/>
    </source>
</evidence>
<feature type="domain" description="Gram-positive cocci surface proteins LPxTG" evidence="8">
    <location>
        <begin position="436"/>
        <end position="468"/>
    </location>
</feature>
<feature type="compositionally biased region" description="Low complexity" evidence="5">
    <location>
        <begin position="356"/>
        <end position="385"/>
    </location>
</feature>
<keyword evidence="6" id="KW-1133">Transmembrane helix</keyword>
<evidence type="ECO:0000256" key="6">
    <source>
        <dbReference type="SAM" id="Phobius"/>
    </source>
</evidence>
<evidence type="ECO:0000313" key="9">
    <source>
        <dbReference type="EMBL" id="GAA4726447.1"/>
    </source>
</evidence>
<keyword evidence="1" id="KW-0134">Cell wall</keyword>
<feature type="chain" id="PRO_5045667950" description="Gram-positive cocci surface proteins LPxTG domain-containing protein" evidence="7">
    <location>
        <begin position="25"/>
        <end position="468"/>
    </location>
</feature>
<feature type="signal peptide" evidence="7">
    <location>
        <begin position="1"/>
        <end position="24"/>
    </location>
</feature>
<name>A0ABP8YEW6_9MICO</name>
<protein>
    <recommendedName>
        <fullName evidence="8">Gram-positive cocci surface proteins LPxTG domain-containing protein</fullName>
    </recommendedName>
</protein>
<evidence type="ECO:0000313" key="10">
    <source>
        <dbReference type="Proteomes" id="UP001500956"/>
    </source>
</evidence>
<dbReference type="Proteomes" id="UP001500956">
    <property type="component" value="Unassembled WGS sequence"/>
</dbReference>
<dbReference type="InterPro" id="IPR019931">
    <property type="entry name" value="LPXTG_anchor"/>
</dbReference>
<evidence type="ECO:0000256" key="3">
    <source>
        <dbReference type="ARBA" id="ARBA00022729"/>
    </source>
</evidence>
<evidence type="ECO:0000256" key="2">
    <source>
        <dbReference type="ARBA" id="ARBA00022525"/>
    </source>
</evidence>
<evidence type="ECO:0000256" key="4">
    <source>
        <dbReference type="ARBA" id="ARBA00023088"/>
    </source>
</evidence>
<comment type="caution">
    <text evidence="9">The sequence shown here is derived from an EMBL/GenBank/DDBJ whole genome shotgun (WGS) entry which is preliminary data.</text>
</comment>
<keyword evidence="2" id="KW-0964">Secreted</keyword>
<evidence type="ECO:0000256" key="1">
    <source>
        <dbReference type="ARBA" id="ARBA00022512"/>
    </source>
</evidence>
<reference evidence="10" key="1">
    <citation type="journal article" date="2019" name="Int. J. Syst. Evol. Microbiol.">
        <title>The Global Catalogue of Microorganisms (GCM) 10K type strain sequencing project: providing services to taxonomists for standard genome sequencing and annotation.</title>
        <authorList>
            <consortium name="The Broad Institute Genomics Platform"/>
            <consortium name="The Broad Institute Genome Sequencing Center for Infectious Disease"/>
            <person name="Wu L."/>
            <person name="Ma J."/>
        </authorList>
    </citation>
    <scope>NUCLEOTIDE SEQUENCE [LARGE SCALE GENOMIC DNA]</scope>
    <source>
        <strain evidence="10">JCM 18063</strain>
    </source>
</reference>
<dbReference type="InterPro" id="IPR026588">
    <property type="entry name" value="Choice_anch_A"/>
</dbReference>
<dbReference type="Pfam" id="PF20597">
    <property type="entry name" value="pAdhesive_15"/>
    <property type="match status" value="1"/>
</dbReference>
<evidence type="ECO:0000256" key="7">
    <source>
        <dbReference type="SAM" id="SignalP"/>
    </source>
</evidence>
<keyword evidence="3 7" id="KW-0732">Signal</keyword>
<keyword evidence="6" id="KW-0812">Transmembrane</keyword>
<dbReference type="RefSeq" id="WP_172149416.1">
    <property type="nucleotide sequence ID" value="NZ_BAABID010000008.1"/>
</dbReference>
<keyword evidence="10" id="KW-1185">Reference proteome</keyword>
<accession>A0ABP8YEW6</accession>
<keyword evidence="6" id="KW-0472">Membrane</keyword>
<feature type="region of interest" description="Disordered" evidence="5">
    <location>
        <begin position="336"/>
        <end position="438"/>
    </location>
</feature>
<dbReference type="EMBL" id="BAABID010000008">
    <property type="protein sequence ID" value="GAA4726447.1"/>
    <property type="molecule type" value="Genomic_DNA"/>
</dbReference>
<proteinExistence type="predicted"/>
<feature type="compositionally biased region" description="Pro residues" evidence="5">
    <location>
        <begin position="343"/>
        <end position="355"/>
    </location>
</feature>
<keyword evidence="4" id="KW-0572">Peptidoglycan-anchor</keyword>
<feature type="compositionally biased region" description="Polar residues" evidence="5">
    <location>
        <begin position="399"/>
        <end position="411"/>
    </location>
</feature>
<sequence length="468" mass="46128">MTRHLARRVAAASTATALALVALAGNAAATSTQTPVTDLPTCTVGTTGGLQNDVTSADAGTAVVVGGDYVAHAAAAESEGRLVVAGSTTIAAGLLNVGRAGVGSGIVPVGDVVVSGRDVTVAAGSLLDVNHGVDGGGDVRSGGSIQGRIELNGGAAHPGDSTAADVAADHVATLRTVSAELADLTPTGRLGTDGAHPALVGDGTSDPQVFELTADQAADLDAVVLQDVGDGAVVVNVRGSDARLDTVHTAAGTIDSRIDTPATLGDWAPRVLWNVADATALELAGGSQLVGSVLAPHADVEQTTHTNGRLWVGGDLHLGRSGSGLEHHNYPWVGALETTCDPGPAPTPSPTPEPTTTPSTDPSAPVTTPAEPTEGPTDGPTEPAGQDPTPGAEGEDPSTEPQADDSPTTTVDDLGGAGGTDPVVTSSTAPASAAELPRTGSTVGPLLAAVVAFLALGLGLVAWRRRRS</sequence>
<organism evidence="9 10">
    <name type="scientific">Isoptericola chiayiensis</name>
    <dbReference type="NCBI Taxonomy" id="579446"/>
    <lineage>
        <taxon>Bacteria</taxon>
        <taxon>Bacillati</taxon>
        <taxon>Actinomycetota</taxon>
        <taxon>Actinomycetes</taxon>
        <taxon>Micrococcales</taxon>
        <taxon>Promicromonosporaceae</taxon>
        <taxon>Isoptericola</taxon>
    </lineage>
</organism>
<feature type="transmembrane region" description="Helical" evidence="6">
    <location>
        <begin position="443"/>
        <end position="463"/>
    </location>
</feature>
<feature type="compositionally biased region" description="Low complexity" evidence="5">
    <location>
        <begin position="422"/>
        <end position="434"/>
    </location>
</feature>
<dbReference type="NCBIfam" id="TIGR04215">
    <property type="entry name" value="choice_anch_A"/>
    <property type="match status" value="1"/>
</dbReference>
<gene>
    <name evidence="9" type="ORF">GCM10023216_16290</name>
</gene>
<dbReference type="PROSITE" id="PS50847">
    <property type="entry name" value="GRAM_POS_ANCHORING"/>
    <property type="match status" value="1"/>
</dbReference>
<dbReference type="NCBIfam" id="TIGR01167">
    <property type="entry name" value="LPXTG_anchor"/>
    <property type="match status" value="1"/>
</dbReference>
<evidence type="ECO:0000256" key="5">
    <source>
        <dbReference type="SAM" id="MobiDB-lite"/>
    </source>
</evidence>